<feature type="transmembrane region" description="Helical" evidence="8">
    <location>
        <begin position="315"/>
        <end position="338"/>
    </location>
</feature>
<dbReference type="AlphaFoldDB" id="A0A0D1ZXM7"/>
<organism evidence="9 10">
    <name type="scientific">Exophiala spinifera</name>
    <dbReference type="NCBI Taxonomy" id="91928"/>
    <lineage>
        <taxon>Eukaryota</taxon>
        <taxon>Fungi</taxon>
        <taxon>Dikarya</taxon>
        <taxon>Ascomycota</taxon>
        <taxon>Pezizomycotina</taxon>
        <taxon>Eurotiomycetes</taxon>
        <taxon>Chaetothyriomycetidae</taxon>
        <taxon>Chaetothyriales</taxon>
        <taxon>Herpotrichiellaceae</taxon>
        <taxon>Exophiala</taxon>
    </lineage>
</organism>
<keyword evidence="6 8" id="KW-0472">Membrane</keyword>
<proteinExistence type="inferred from homology"/>
<dbReference type="PANTHER" id="PTHR23501">
    <property type="entry name" value="MAJOR FACILITATOR SUPERFAMILY"/>
    <property type="match status" value="1"/>
</dbReference>
<dbReference type="PANTHER" id="PTHR23501:SF12">
    <property type="entry name" value="MAJOR FACILITATOR SUPERFAMILY (MFS) PROFILE DOMAIN-CONTAINING PROTEIN-RELATED"/>
    <property type="match status" value="1"/>
</dbReference>
<evidence type="ECO:0000256" key="3">
    <source>
        <dbReference type="ARBA" id="ARBA00022448"/>
    </source>
</evidence>
<evidence type="ECO:0000256" key="4">
    <source>
        <dbReference type="ARBA" id="ARBA00022692"/>
    </source>
</evidence>
<sequence>MSAPRPPQIPPIMTETTLTVEELPPEQSPRVSDMALWGDSTPFYQVTVTAASNLARNLVRTSPVFGPVRSTTDGNTNNNNTNGNSNAETNDAGENPATQAAAESRRWISTGILVATMNMIAIGINSMIGVMMPSILYNLDVLGFEWVFSASAIGAATCILFAGQLYTVAPFKAVYIVFTTLVLFGTVSVGFNTNMAYMYWTRLVFGAGIGGQQLGALLFLERGNTFMDKIRRDFYLTLSTSFGMILGPVFGALFVHNRSLYNWAFYTAFILGTMLFVGLAYLLPNKITIVGSAHWAYTHEMAGDRMYRRVDQPGCIFSSTSIFVLFMAFNFAGTVFPWTDGNLIALFGLGFGFLLLLIVQQYFKILSSSVTQAFPTHYLRSFKKTGLFLAVFLTAGIFQTVMPYTAFYQLVTQPEPSTIPTAFYLIFSLTAPFVIPAIIVHVHIGGGMVARYPVWPSYSVWTLISSVFILAGSVILFIDTPRIFPSGLPPTVARQFALACVGFWSSVVLPIANQVMDIYQPLAGQHHPFHNRVFVLFGFWLGAAVALTASGSIFMQHGTAALLALLRSPRSEYRFRAGYEDAQVLMLGYSFVRSGTESIFAQSIAELENTFALAFGPVLVFAALLFLLAVAMVVKKKCDGGLGAVPKEWTVQPDGTPGTELEERGVGGGGGASGARPQQDEAAVEGDNWPLRA</sequence>
<name>A0A0D1ZXM7_9EURO</name>
<evidence type="ECO:0000256" key="8">
    <source>
        <dbReference type="SAM" id="Phobius"/>
    </source>
</evidence>
<evidence type="ECO:0000256" key="1">
    <source>
        <dbReference type="ARBA" id="ARBA00004141"/>
    </source>
</evidence>
<dbReference type="OrthoDB" id="4157088at2759"/>
<evidence type="ECO:0008006" key="11">
    <source>
        <dbReference type="Google" id="ProtNLM"/>
    </source>
</evidence>
<comment type="subcellular location">
    <subcellularLocation>
        <location evidence="1">Membrane</location>
        <topology evidence="1">Multi-pass membrane protein</topology>
    </subcellularLocation>
</comment>
<dbReference type="VEuPathDB" id="FungiDB:PV08_04611"/>
<comment type="similarity">
    <text evidence="2">Belongs to the major facilitator superfamily. TCR/Tet family.</text>
</comment>
<keyword evidence="10" id="KW-1185">Reference proteome</keyword>
<feature type="transmembrane region" description="Helical" evidence="8">
    <location>
        <begin position="533"/>
        <end position="555"/>
    </location>
</feature>
<keyword evidence="3" id="KW-0813">Transport</keyword>
<feature type="transmembrane region" description="Helical" evidence="8">
    <location>
        <begin position="173"/>
        <end position="191"/>
    </location>
</feature>
<dbReference type="Proteomes" id="UP000053328">
    <property type="component" value="Unassembled WGS sequence"/>
</dbReference>
<evidence type="ECO:0000256" key="7">
    <source>
        <dbReference type="SAM" id="MobiDB-lite"/>
    </source>
</evidence>
<feature type="transmembrane region" description="Helical" evidence="8">
    <location>
        <begin position="344"/>
        <end position="366"/>
    </location>
</feature>
<evidence type="ECO:0000256" key="5">
    <source>
        <dbReference type="ARBA" id="ARBA00022989"/>
    </source>
</evidence>
<feature type="transmembrane region" description="Helical" evidence="8">
    <location>
        <begin position="458"/>
        <end position="478"/>
    </location>
</feature>
<evidence type="ECO:0000256" key="6">
    <source>
        <dbReference type="ARBA" id="ARBA00023136"/>
    </source>
</evidence>
<dbReference type="GO" id="GO:0022857">
    <property type="term" value="F:transmembrane transporter activity"/>
    <property type="evidence" value="ECO:0007669"/>
    <property type="project" value="TreeGrafter"/>
</dbReference>
<feature type="transmembrane region" description="Helical" evidence="8">
    <location>
        <begin position="387"/>
        <end position="410"/>
    </location>
</feature>
<keyword evidence="4 8" id="KW-0812">Transmembrane</keyword>
<feature type="transmembrane region" description="Helical" evidence="8">
    <location>
        <begin position="197"/>
        <end position="220"/>
    </location>
</feature>
<dbReference type="Gene3D" id="1.20.1250.20">
    <property type="entry name" value="MFS general substrate transporter like domains"/>
    <property type="match status" value="1"/>
</dbReference>
<reference evidence="9 10" key="1">
    <citation type="submission" date="2015-01" db="EMBL/GenBank/DDBJ databases">
        <title>The Genome Sequence of Exophiala spinifera CBS89968.</title>
        <authorList>
            <consortium name="The Broad Institute Genomics Platform"/>
            <person name="Cuomo C."/>
            <person name="de Hoog S."/>
            <person name="Gorbushina A."/>
            <person name="Stielow B."/>
            <person name="Teixiera M."/>
            <person name="Abouelleil A."/>
            <person name="Chapman S.B."/>
            <person name="Priest M."/>
            <person name="Young S.K."/>
            <person name="Wortman J."/>
            <person name="Nusbaum C."/>
            <person name="Birren B."/>
        </authorList>
    </citation>
    <scope>NUCLEOTIDE SEQUENCE [LARGE SCALE GENOMIC DNA]</scope>
    <source>
        <strain evidence="9 10">CBS 89968</strain>
    </source>
</reference>
<protein>
    <recommendedName>
        <fullName evidence="11">Major facilitator superfamily (MFS) profile domain-containing protein</fullName>
    </recommendedName>
</protein>
<feature type="transmembrane region" description="Helical" evidence="8">
    <location>
        <begin position="422"/>
        <end position="446"/>
    </location>
</feature>
<feature type="compositionally biased region" description="Low complexity" evidence="7">
    <location>
        <begin position="70"/>
        <end position="90"/>
    </location>
</feature>
<evidence type="ECO:0000256" key="2">
    <source>
        <dbReference type="ARBA" id="ARBA00007520"/>
    </source>
</evidence>
<dbReference type="InterPro" id="IPR036259">
    <property type="entry name" value="MFS_trans_sf"/>
</dbReference>
<feature type="transmembrane region" description="Helical" evidence="8">
    <location>
        <begin position="611"/>
        <end position="634"/>
    </location>
</feature>
<feature type="transmembrane region" description="Helical" evidence="8">
    <location>
        <begin position="260"/>
        <end position="283"/>
    </location>
</feature>
<accession>A0A0D1ZXM7</accession>
<feature type="transmembrane region" description="Helical" evidence="8">
    <location>
        <begin position="146"/>
        <end position="166"/>
    </location>
</feature>
<dbReference type="GeneID" id="27331694"/>
<dbReference type="GO" id="GO:0005886">
    <property type="term" value="C:plasma membrane"/>
    <property type="evidence" value="ECO:0007669"/>
    <property type="project" value="TreeGrafter"/>
</dbReference>
<dbReference type="RefSeq" id="XP_016237633.1">
    <property type="nucleotide sequence ID" value="XM_016378956.1"/>
</dbReference>
<feature type="transmembrane region" description="Helical" evidence="8">
    <location>
        <begin position="232"/>
        <end position="254"/>
    </location>
</feature>
<evidence type="ECO:0000313" key="9">
    <source>
        <dbReference type="EMBL" id="KIW17417.1"/>
    </source>
</evidence>
<dbReference type="HOGENOM" id="CLU_389315_0_0_1"/>
<feature type="transmembrane region" description="Helical" evidence="8">
    <location>
        <begin position="493"/>
        <end position="512"/>
    </location>
</feature>
<gene>
    <name evidence="9" type="ORF">PV08_04611</name>
</gene>
<evidence type="ECO:0000313" key="10">
    <source>
        <dbReference type="Proteomes" id="UP000053328"/>
    </source>
</evidence>
<feature type="transmembrane region" description="Helical" evidence="8">
    <location>
        <begin position="112"/>
        <end position="134"/>
    </location>
</feature>
<dbReference type="EMBL" id="KN847494">
    <property type="protein sequence ID" value="KIW17417.1"/>
    <property type="molecule type" value="Genomic_DNA"/>
</dbReference>
<keyword evidence="5 8" id="KW-1133">Transmembrane helix</keyword>
<feature type="region of interest" description="Disordered" evidence="7">
    <location>
        <begin position="649"/>
        <end position="693"/>
    </location>
</feature>
<feature type="region of interest" description="Disordered" evidence="7">
    <location>
        <begin position="65"/>
        <end position="102"/>
    </location>
</feature>